<dbReference type="RefSeq" id="WP_186458175.1">
    <property type="nucleotide sequence ID" value="NZ_VIWP01000002.1"/>
</dbReference>
<dbReference type="CDD" id="cd04301">
    <property type="entry name" value="NAT_SF"/>
    <property type="match status" value="1"/>
</dbReference>
<gene>
    <name evidence="2" type="ORF">FHW37_102202</name>
</gene>
<dbReference type="GO" id="GO:0016747">
    <property type="term" value="F:acyltransferase activity, transferring groups other than amino-acyl groups"/>
    <property type="evidence" value="ECO:0007669"/>
    <property type="project" value="InterPro"/>
</dbReference>
<dbReference type="Proteomes" id="UP000320653">
    <property type="component" value="Unassembled WGS sequence"/>
</dbReference>
<dbReference type="InterPro" id="IPR016181">
    <property type="entry name" value="Acyl_CoA_acyltransferase"/>
</dbReference>
<accession>A0A561R1R9</accession>
<dbReference type="SUPFAM" id="SSF55729">
    <property type="entry name" value="Acyl-CoA N-acyltransferases (Nat)"/>
    <property type="match status" value="1"/>
</dbReference>
<sequence length="188" mass="21047">MNRTAGFSLEILTEADFAVLGDEARSFCLRIIQEFYGIDYNPVWHADLDSLRSSGEGNWFTEKSRGAFIIVRNDRNEIIATGGLCGLGRKPGTAERLKDRYPDPAKTCQIVRVYLDQTVRRHGLGSRIVHALEAESEKLGYALSYLHADALADGTLKFWGNQGYAEFGRFSYPSPKGTDTSVDFDKRL</sequence>
<proteinExistence type="predicted"/>
<dbReference type="AlphaFoldDB" id="A0A561R1R9"/>
<dbReference type="EMBL" id="VIWP01000002">
    <property type="protein sequence ID" value="TWF56568.1"/>
    <property type="molecule type" value="Genomic_DNA"/>
</dbReference>
<feature type="domain" description="N-acetyltransferase" evidence="1">
    <location>
        <begin position="15"/>
        <end position="188"/>
    </location>
</feature>
<dbReference type="Pfam" id="PF00583">
    <property type="entry name" value="Acetyltransf_1"/>
    <property type="match status" value="1"/>
</dbReference>
<evidence type="ECO:0000313" key="2">
    <source>
        <dbReference type="EMBL" id="TWF56568.1"/>
    </source>
</evidence>
<dbReference type="InterPro" id="IPR000182">
    <property type="entry name" value="GNAT_dom"/>
</dbReference>
<keyword evidence="3" id="KW-1185">Reference proteome</keyword>
<evidence type="ECO:0000259" key="1">
    <source>
        <dbReference type="PROSITE" id="PS51186"/>
    </source>
</evidence>
<comment type="caution">
    <text evidence="2">The sequence shown here is derived from an EMBL/GenBank/DDBJ whole genome shotgun (WGS) entry which is preliminary data.</text>
</comment>
<dbReference type="PROSITE" id="PS51186">
    <property type="entry name" value="GNAT"/>
    <property type="match status" value="1"/>
</dbReference>
<name>A0A561R1R9_9HYPH</name>
<evidence type="ECO:0000313" key="3">
    <source>
        <dbReference type="Proteomes" id="UP000320653"/>
    </source>
</evidence>
<reference evidence="2 3" key="1">
    <citation type="submission" date="2019-06" db="EMBL/GenBank/DDBJ databases">
        <title>Sorghum-associated microbial communities from plants grown in Nebraska, USA.</title>
        <authorList>
            <person name="Schachtman D."/>
        </authorList>
    </citation>
    <scope>NUCLEOTIDE SEQUENCE [LARGE SCALE GENOMIC DNA]</scope>
    <source>
        <strain evidence="2 3">1225</strain>
    </source>
</reference>
<organism evidence="2 3">
    <name type="scientific">Neorhizobium alkalisoli</name>
    <dbReference type="NCBI Taxonomy" id="528178"/>
    <lineage>
        <taxon>Bacteria</taxon>
        <taxon>Pseudomonadati</taxon>
        <taxon>Pseudomonadota</taxon>
        <taxon>Alphaproteobacteria</taxon>
        <taxon>Hyphomicrobiales</taxon>
        <taxon>Rhizobiaceae</taxon>
        <taxon>Rhizobium/Agrobacterium group</taxon>
        <taxon>Neorhizobium</taxon>
    </lineage>
</organism>
<protein>
    <submittedName>
        <fullName evidence="2">Acetyltransferase (GNAT) family protein</fullName>
    </submittedName>
</protein>
<keyword evidence="2" id="KW-0808">Transferase</keyword>
<dbReference type="Gene3D" id="3.40.630.30">
    <property type="match status" value="1"/>
</dbReference>